<dbReference type="EMBL" id="JARQWQ010000063">
    <property type="protein sequence ID" value="KAK2555346.1"/>
    <property type="molecule type" value="Genomic_DNA"/>
</dbReference>
<feature type="region of interest" description="Disordered" evidence="2">
    <location>
        <begin position="126"/>
        <end position="174"/>
    </location>
</feature>
<dbReference type="GO" id="GO:0005634">
    <property type="term" value="C:nucleus"/>
    <property type="evidence" value="ECO:0007669"/>
    <property type="project" value="UniProtKB-SubCell"/>
</dbReference>
<dbReference type="PANTHER" id="PTHR12243:SF67">
    <property type="entry name" value="COREPRESSOR OF PANGOLIN, ISOFORM A-RELATED"/>
    <property type="match status" value="1"/>
</dbReference>
<evidence type="ECO:0000313" key="5">
    <source>
        <dbReference type="EMBL" id="KAK2555346.1"/>
    </source>
</evidence>
<gene>
    <name evidence="5" type="ORF">P5673_022977</name>
</gene>
<feature type="compositionally biased region" description="Acidic residues" evidence="2">
    <location>
        <begin position="126"/>
        <end position="145"/>
    </location>
</feature>
<keyword evidence="1" id="KW-0539">Nucleus</keyword>
<feature type="domain" description="MADF" evidence="3">
    <location>
        <begin position="14"/>
        <end position="112"/>
    </location>
</feature>
<evidence type="ECO:0000256" key="1">
    <source>
        <dbReference type="PROSITE-ProRule" id="PRU00371"/>
    </source>
</evidence>
<proteinExistence type="predicted"/>
<dbReference type="InterPro" id="IPR004210">
    <property type="entry name" value="BESS_motif"/>
</dbReference>
<feature type="compositionally biased region" description="Low complexity" evidence="2">
    <location>
        <begin position="146"/>
        <end position="155"/>
    </location>
</feature>
<dbReference type="InterPro" id="IPR039353">
    <property type="entry name" value="TF_Adf1"/>
</dbReference>
<comment type="caution">
    <text evidence="5">The sequence shown here is derived from an EMBL/GenBank/DDBJ whole genome shotgun (WGS) entry which is preliminary data.</text>
</comment>
<dbReference type="PROSITE" id="PS51031">
    <property type="entry name" value="BESS"/>
    <property type="match status" value="1"/>
</dbReference>
<evidence type="ECO:0000256" key="2">
    <source>
        <dbReference type="SAM" id="MobiDB-lite"/>
    </source>
</evidence>
<evidence type="ECO:0000313" key="6">
    <source>
        <dbReference type="Proteomes" id="UP001249851"/>
    </source>
</evidence>
<comment type="subcellular location">
    <subcellularLocation>
        <location evidence="1">Nucleus</location>
    </subcellularLocation>
</comment>
<feature type="domain" description="BESS" evidence="4">
    <location>
        <begin position="212"/>
        <end position="251"/>
    </location>
</feature>
<feature type="region of interest" description="Disordered" evidence="2">
    <location>
        <begin position="255"/>
        <end position="278"/>
    </location>
</feature>
<evidence type="ECO:0008006" key="7">
    <source>
        <dbReference type="Google" id="ProtNLM"/>
    </source>
</evidence>
<dbReference type="InterPro" id="IPR006578">
    <property type="entry name" value="MADF-dom"/>
</dbReference>
<dbReference type="Proteomes" id="UP001249851">
    <property type="component" value="Unassembled WGS sequence"/>
</dbReference>
<dbReference type="PANTHER" id="PTHR12243">
    <property type="entry name" value="MADF DOMAIN TRANSCRIPTION FACTOR"/>
    <property type="match status" value="1"/>
</dbReference>
<sequence length="330" mass="37179">MASSIVSDLTSDEKLSESVRKYPVLFDKSCCDFKNKLKKQMAWADVASEVGLQNGKRRSRGDVSAFEKPLWSGQKKVAKKKVSGAGAKHIEEAKESSSDLYPFMAWLDPYMKASKTKTNVISLEMNESDQELPEDGDIQEEDDNDSSISEISDSSGNIPGKMQSHTTGRPKYVKRARRVEDTALANNELKMFQEIGSSLVACVKEKNRTDEKDEDTIFCELLASQLRKFDLPDKLMIRMKISQLIYEHQMRASTAVRSDRERPTTIQGGKIQAQNPSTTHNVFDPKDFSAVNESAPGVFRSSSPNFENQRMFSPGHFFQQHTSYLHNLNS</sequence>
<evidence type="ECO:0000259" key="4">
    <source>
        <dbReference type="PROSITE" id="PS51031"/>
    </source>
</evidence>
<dbReference type="GO" id="GO:0003677">
    <property type="term" value="F:DNA binding"/>
    <property type="evidence" value="ECO:0007669"/>
    <property type="project" value="InterPro"/>
</dbReference>
<accession>A0AAD9UZ85</accession>
<protein>
    <recommendedName>
        <fullName evidence="7">BESS domain-containing protein</fullName>
    </recommendedName>
</protein>
<name>A0AAD9UZ85_ACRCE</name>
<dbReference type="Pfam" id="PF10545">
    <property type="entry name" value="MADF_DNA_bdg"/>
    <property type="match status" value="1"/>
</dbReference>
<keyword evidence="6" id="KW-1185">Reference proteome</keyword>
<evidence type="ECO:0000259" key="3">
    <source>
        <dbReference type="PROSITE" id="PS51029"/>
    </source>
</evidence>
<reference evidence="5" key="2">
    <citation type="journal article" date="2023" name="Science">
        <title>Genomic signatures of disease resistance in endangered staghorn corals.</title>
        <authorList>
            <person name="Vollmer S.V."/>
            <person name="Selwyn J.D."/>
            <person name="Despard B.A."/>
            <person name="Roesel C.L."/>
        </authorList>
    </citation>
    <scope>NUCLEOTIDE SEQUENCE</scope>
    <source>
        <strain evidence="5">K2</strain>
    </source>
</reference>
<reference evidence="5" key="1">
    <citation type="journal article" date="2023" name="G3 (Bethesda)">
        <title>Whole genome assembly and annotation of the endangered Caribbean coral Acropora cervicornis.</title>
        <authorList>
            <person name="Selwyn J.D."/>
            <person name="Vollmer S.V."/>
        </authorList>
    </citation>
    <scope>NUCLEOTIDE SEQUENCE</scope>
    <source>
        <strain evidence="5">K2</strain>
    </source>
</reference>
<feature type="compositionally biased region" description="Polar residues" evidence="2">
    <location>
        <begin position="264"/>
        <end position="278"/>
    </location>
</feature>
<organism evidence="5 6">
    <name type="scientific">Acropora cervicornis</name>
    <name type="common">Staghorn coral</name>
    <dbReference type="NCBI Taxonomy" id="6130"/>
    <lineage>
        <taxon>Eukaryota</taxon>
        <taxon>Metazoa</taxon>
        <taxon>Cnidaria</taxon>
        <taxon>Anthozoa</taxon>
        <taxon>Hexacorallia</taxon>
        <taxon>Scleractinia</taxon>
        <taxon>Astrocoeniina</taxon>
        <taxon>Acroporidae</taxon>
        <taxon>Acropora</taxon>
    </lineage>
</organism>
<dbReference type="PROSITE" id="PS51029">
    <property type="entry name" value="MADF"/>
    <property type="match status" value="1"/>
</dbReference>
<dbReference type="AlphaFoldDB" id="A0AAD9UZ85"/>